<dbReference type="GO" id="GO:0032233">
    <property type="term" value="P:positive regulation of actin filament bundle assembly"/>
    <property type="evidence" value="ECO:0007669"/>
    <property type="project" value="TreeGrafter"/>
</dbReference>
<dbReference type="PANTHER" id="PTHR13936">
    <property type="entry name" value="PROFILIN"/>
    <property type="match status" value="1"/>
</dbReference>
<dbReference type="PANTHER" id="PTHR13936:SF17">
    <property type="entry name" value="PROFILIN"/>
    <property type="match status" value="1"/>
</dbReference>
<name>A0A2U9B0M6_SCOMX</name>
<keyword evidence="4" id="KW-1185">Reference proteome</keyword>
<reference evidence="3 4" key="1">
    <citation type="submission" date="2017-12" db="EMBL/GenBank/DDBJ databases">
        <title>Integrating genomic resources of turbot (Scophthalmus maximus) in depth evaluation of genetic and physical mapping variation across individuals.</title>
        <authorList>
            <person name="Martinez P."/>
        </authorList>
    </citation>
    <scope>NUCLEOTIDE SEQUENCE [LARGE SCALE GENOMIC DNA]</scope>
</reference>
<dbReference type="Gene3D" id="3.30.450.30">
    <property type="entry name" value="Dynein light chain 2a, cytoplasmic"/>
    <property type="match status" value="1"/>
</dbReference>
<dbReference type="CDD" id="cd00148">
    <property type="entry name" value="PROF"/>
    <property type="match status" value="1"/>
</dbReference>
<dbReference type="SMART" id="SM00392">
    <property type="entry name" value="PROF"/>
    <property type="match status" value="1"/>
</dbReference>
<dbReference type="STRING" id="52904.ENSSMAP00000008549"/>
<dbReference type="AlphaFoldDB" id="A0A2U9B0M6"/>
<dbReference type="EMBL" id="CP026244">
    <property type="protein sequence ID" value="AWO97463.1"/>
    <property type="molecule type" value="Genomic_DNA"/>
</dbReference>
<sequence length="139" mass="15430">MSWDQYISNLLTPNEDGSMVIQHAAICGIATESVWASSTGFNVTPEEIKKLMSNRANFSKCGPFIAGKKCMMLRDDLDEEKMYTLQLRTSTDAEGNNYSVCVGKTLSALIIVQGYKDVSGGPICTKLYKIVDYLREQNI</sequence>
<evidence type="ECO:0000313" key="3">
    <source>
        <dbReference type="EMBL" id="AWO97463.1"/>
    </source>
</evidence>
<protein>
    <recommendedName>
        <fullName evidence="2">Profilin</fullName>
    </recommendedName>
</protein>
<evidence type="ECO:0000256" key="2">
    <source>
        <dbReference type="RuleBase" id="RU003909"/>
    </source>
</evidence>
<dbReference type="Proteomes" id="UP000246464">
    <property type="component" value="Chromosome 2"/>
</dbReference>
<dbReference type="Pfam" id="PF00235">
    <property type="entry name" value="Profilin"/>
    <property type="match status" value="1"/>
</dbReference>
<dbReference type="GO" id="GO:0030833">
    <property type="term" value="P:regulation of actin filament polymerization"/>
    <property type="evidence" value="ECO:0007669"/>
    <property type="project" value="TreeGrafter"/>
</dbReference>
<dbReference type="InterPro" id="IPR048278">
    <property type="entry name" value="PFN"/>
</dbReference>
<gene>
    <name evidence="3" type="ORF">SMAX5B_008010</name>
</gene>
<dbReference type="GO" id="GO:0003779">
    <property type="term" value="F:actin binding"/>
    <property type="evidence" value="ECO:0007669"/>
    <property type="project" value="UniProtKB-KW"/>
</dbReference>
<organism evidence="3 4">
    <name type="scientific">Scophthalmus maximus</name>
    <name type="common">Turbot</name>
    <name type="synonym">Psetta maxima</name>
    <dbReference type="NCBI Taxonomy" id="52904"/>
    <lineage>
        <taxon>Eukaryota</taxon>
        <taxon>Metazoa</taxon>
        <taxon>Chordata</taxon>
        <taxon>Craniata</taxon>
        <taxon>Vertebrata</taxon>
        <taxon>Euteleostomi</taxon>
        <taxon>Actinopterygii</taxon>
        <taxon>Neopterygii</taxon>
        <taxon>Teleostei</taxon>
        <taxon>Neoteleostei</taxon>
        <taxon>Acanthomorphata</taxon>
        <taxon>Carangaria</taxon>
        <taxon>Pleuronectiformes</taxon>
        <taxon>Pleuronectoidei</taxon>
        <taxon>Scophthalmidae</taxon>
        <taxon>Scophthalmus</taxon>
    </lineage>
</organism>
<dbReference type="SUPFAM" id="SSF55770">
    <property type="entry name" value="Profilin (actin-binding protein)"/>
    <property type="match status" value="1"/>
</dbReference>
<comment type="similarity">
    <text evidence="1 2">Belongs to the profilin family.</text>
</comment>
<dbReference type="OMA" id="VEQAAIC"/>
<dbReference type="GO" id="GO:0005737">
    <property type="term" value="C:cytoplasm"/>
    <property type="evidence" value="ECO:0007669"/>
    <property type="project" value="TreeGrafter"/>
</dbReference>
<evidence type="ECO:0000313" key="4">
    <source>
        <dbReference type="Proteomes" id="UP000246464"/>
    </source>
</evidence>
<dbReference type="InterPro" id="IPR005455">
    <property type="entry name" value="PFN_euk"/>
</dbReference>
<dbReference type="InterPro" id="IPR036140">
    <property type="entry name" value="PFN_sf"/>
</dbReference>
<accession>A0A2U9B0M6</accession>
<dbReference type="EMBL" id="CP026244">
    <property type="protein sequence ID" value="AWO97461.1"/>
    <property type="molecule type" value="Genomic_DNA"/>
</dbReference>
<evidence type="ECO:0000256" key="1">
    <source>
        <dbReference type="ARBA" id="ARBA00010058"/>
    </source>
</evidence>
<proteinExistence type="inferred from homology"/>
<keyword evidence="2" id="KW-0009">Actin-binding</keyword>